<feature type="domain" description="Glycosyl transferase family 1" evidence="1">
    <location>
        <begin position="174"/>
        <end position="344"/>
    </location>
</feature>
<organism evidence="3 4">
    <name type="scientific">Neobacillus niacini</name>
    <dbReference type="NCBI Taxonomy" id="86668"/>
    <lineage>
        <taxon>Bacteria</taxon>
        <taxon>Bacillati</taxon>
        <taxon>Bacillota</taxon>
        <taxon>Bacilli</taxon>
        <taxon>Bacillales</taxon>
        <taxon>Bacillaceae</taxon>
        <taxon>Neobacillus</taxon>
    </lineage>
</organism>
<evidence type="ECO:0000313" key="3">
    <source>
        <dbReference type="EMBL" id="NYE03624.1"/>
    </source>
</evidence>
<dbReference type="InterPro" id="IPR028098">
    <property type="entry name" value="Glyco_trans_4-like_N"/>
</dbReference>
<comment type="caution">
    <text evidence="3">The sequence shown here is derived from an EMBL/GenBank/DDBJ whole genome shotgun (WGS) entry which is preliminary data.</text>
</comment>
<dbReference type="PANTHER" id="PTHR45947:SF15">
    <property type="entry name" value="TEICHURONIC ACID BIOSYNTHESIS GLYCOSYLTRANSFERASE TUAC-RELATED"/>
    <property type="match status" value="1"/>
</dbReference>
<dbReference type="GO" id="GO:0016757">
    <property type="term" value="F:glycosyltransferase activity"/>
    <property type="evidence" value="ECO:0007669"/>
    <property type="project" value="InterPro"/>
</dbReference>
<dbReference type="Pfam" id="PF00534">
    <property type="entry name" value="Glycos_transf_1"/>
    <property type="match status" value="1"/>
</dbReference>
<dbReference type="InterPro" id="IPR001296">
    <property type="entry name" value="Glyco_trans_1"/>
</dbReference>
<reference evidence="4" key="1">
    <citation type="submission" date="2020-07" db="EMBL/GenBank/DDBJ databases">
        <authorList>
            <person name="Partida-Martinez L."/>
            <person name="Huntemann M."/>
            <person name="Clum A."/>
            <person name="Wang J."/>
            <person name="Palaniappan K."/>
            <person name="Ritter S."/>
            <person name="Chen I.-M."/>
            <person name="Stamatis D."/>
            <person name="Reddy T."/>
            <person name="O'Malley R."/>
            <person name="Daum C."/>
            <person name="Shapiro N."/>
            <person name="Ivanova N."/>
            <person name="Kyrpides N."/>
            <person name="Woyke T."/>
        </authorList>
    </citation>
    <scope>NUCLEOTIDE SEQUENCE [LARGE SCALE GENOMIC DNA]</scope>
    <source>
        <strain evidence="4">AT2.8</strain>
    </source>
</reference>
<sequence>MKEKRVLVISNMYPSENSPTFGIFVKNQVEALMKEGIQVDVLAITNTSTKKQAVISKYLIWFLKGLLFLFKGYQYQTVHAHYVFPSGLIGLIYKFVWKSKLVVTAHGGDLDKMAKKNQLIQRITTMILHKADSVIAVGQRLYQEIQDNYQVEPKKLLLLSMGVNRTLFRNIAVKETMKTKLELNKNNPVILFVGNITRDKGLIELIQAFSNVKKQIFQAELHIIGSAKNKPFVEELTTIIKKDSLEGIIFHEPKPQYEVAEWMNAADVFVLPSYIEGFGLVALEAMACGTPVVASNVGGLSYLLNNSSGVLVPPADSSALSEGINRVLTNKAVREVLIQNGYKRAEEHDQIAIINKLKEIYRMN</sequence>
<name>A0A852T833_9BACI</name>
<gene>
    <name evidence="3" type="ORF">F4694_000343</name>
</gene>
<proteinExistence type="predicted"/>
<reference evidence="4" key="2">
    <citation type="submission" date="2020-08" db="EMBL/GenBank/DDBJ databases">
        <title>The Agave Microbiome: Exploring the role of microbial communities in plant adaptations to desert environments.</title>
        <authorList>
            <person name="Partida-Martinez L.P."/>
        </authorList>
    </citation>
    <scope>NUCLEOTIDE SEQUENCE [LARGE SCALE GENOMIC DNA]</scope>
    <source>
        <strain evidence="4">AT2.8</strain>
    </source>
</reference>
<protein>
    <submittedName>
        <fullName evidence="3">Glycosyltransferase involved in cell wall biosynthesis</fullName>
    </submittedName>
</protein>
<dbReference type="SUPFAM" id="SSF53756">
    <property type="entry name" value="UDP-Glycosyltransferase/glycogen phosphorylase"/>
    <property type="match status" value="1"/>
</dbReference>
<dbReference type="Gene3D" id="3.40.50.2000">
    <property type="entry name" value="Glycogen Phosphorylase B"/>
    <property type="match status" value="2"/>
</dbReference>
<dbReference type="InterPro" id="IPR050194">
    <property type="entry name" value="Glycosyltransferase_grp1"/>
</dbReference>
<evidence type="ECO:0000313" key="4">
    <source>
        <dbReference type="Proteomes" id="UP000548423"/>
    </source>
</evidence>
<dbReference type="PANTHER" id="PTHR45947">
    <property type="entry name" value="SULFOQUINOVOSYL TRANSFERASE SQD2"/>
    <property type="match status" value="1"/>
</dbReference>
<dbReference type="Pfam" id="PF13439">
    <property type="entry name" value="Glyco_transf_4"/>
    <property type="match status" value="1"/>
</dbReference>
<dbReference type="AlphaFoldDB" id="A0A852T833"/>
<feature type="domain" description="Glycosyltransferase subfamily 4-like N-terminal" evidence="2">
    <location>
        <begin position="24"/>
        <end position="164"/>
    </location>
</feature>
<dbReference type="EMBL" id="JACCBX010000001">
    <property type="protein sequence ID" value="NYE03624.1"/>
    <property type="molecule type" value="Genomic_DNA"/>
</dbReference>
<evidence type="ECO:0000259" key="2">
    <source>
        <dbReference type="Pfam" id="PF13439"/>
    </source>
</evidence>
<evidence type="ECO:0000259" key="1">
    <source>
        <dbReference type="Pfam" id="PF00534"/>
    </source>
</evidence>
<accession>A0A852T833</accession>
<dbReference type="Proteomes" id="UP000548423">
    <property type="component" value="Unassembled WGS sequence"/>
</dbReference>